<name>A0A1Z2XV03_9FIRM</name>
<proteinExistence type="predicted"/>
<accession>A0A1Z2XV03</accession>
<reference evidence="3" key="2">
    <citation type="submission" date="2017-05" db="EMBL/GenBank/DDBJ databases">
        <title>Improved OligoMM genomes.</title>
        <authorList>
            <person name="Garzetti D."/>
        </authorList>
    </citation>
    <scope>NUCLEOTIDE SEQUENCE [LARGE SCALE GENOMIC DNA]</scope>
    <source>
        <strain evidence="3">KB18</strain>
    </source>
</reference>
<dbReference type="KEGG" id="amur:ADH66_17400"/>
<dbReference type="AlphaFoldDB" id="A0A1Z2XV03"/>
<evidence type="ECO:0008006" key="5">
    <source>
        <dbReference type="Google" id="ProtNLM"/>
    </source>
</evidence>
<evidence type="ECO:0000313" key="3">
    <source>
        <dbReference type="Proteomes" id="UP000196710"/>
    </source>
</evidence>
<dbReference type="RefSeq" id="WP_066538203.1">
    <property type="nucleotide sequence ID" value="NZ_CP021422.1"/>
</dbReference>
<dbReference type="Proteomes" id="UP000196710">
    <property type="component" value="Chromosome"/>
</dbReference>
<dbReference type="Proteomes" id="UP000596035">
    <property type="component" value="Chromosome"/>
</dbReference>
<reference evidence="1" key="1">
    <citation type="journal article" date="2017" name="Genome Announc.">
        <title>High-Quality Whole-Genome Sequences of the Oligo-Mouse-Microbiota Bacterial Community.</title>
        <authorList>
            <person name="Garzetti D."/>
            <person name="Brugiroux S."/>
            <person name="Bunk B."/>
            <person name="Pukall R."/>
            <person name="McCoy K.D."/>
            <person name="Macpherson A.J."/>
            <person name="Stecher B."/>
        </authorList>
    </citation>
    <scope>NUCLEOTIDE SEQUENCE</scope>
    <source>
        <strain evidence="1">KB18</strain>
    </source>
</reference>
<sequence>MAKYLSADELYRYLHISKRKLKYLLENDYIPCIDTGKKTHRFLIKASDAKEFKRRMDTEAEFLSELYGQFNSDIYKPRKKLIEPTPENCAAFQDFLTMKWADYPDALPTKLAAELIGCAPQRVGDWMRKGVISSVSVGGMRYCGKAEFIAYCASPEMLRKPGVEKYRELIAEFLCMTS</sequence>
<evidence type="ECO:0000313" key="4">
    <source>
        <dbReference type="Proteomes" id="UP000596035"/>
    </source>
</evidence>
<reference evidence="2 4" key="3">
    <citation type="submission" date="2020-11" db="EMBL/GenBank/DDBJ databases">
        <title>Closed and high quality bacterial genomes of the OMM12 community.</title>
        <authorList>
            <person name="Marbouty M."/>
            <person name="Lamy-Besnier Q."/>
            <person name="Debarbieux L."/>
            <person name="Koszul R."/>
        </authorList>
    </citation>
    <scope>NUCLEOTIDE SEQUENCE [LARGE SCALE GENOMIC DNA]</scope>
    <source>
        <strain evidence="2 4">KB18</strain>
    </source>
</reference>
<evidence type="ECO:0000313" key="2">
    <source>
        <dbReference type="EMBL" id="QQR31557.1"/>
    </source>
</evidence>
<evidence type="ECO:0000313" key="1">
    <source>
        <dbReference type="EMBL" id="ASB42277.1"/>
    </source>
</evidence>
<protein>
    <recommendedName>
        <fullName evidence="5">DNA-binding protein</fullName>
    </recommendedName>
</protein>
<organism evidence="2 4">
    <name type="scientific">Acutalibacter muris</name>
    <dbReference type="NCBI Taxonomy" id="1796620"/>
    <lineage>
        <taxon>Bacteria</taxon>
        <taxon>Bacillati</taxon>
        <taxon>Bacillota</taxon>
        <taxon>Clostridia</taxon>
        <taxon>Eubacteriales</taxon>
        <taxon>Acutalibacteraceae</taxon>
        <taxon>Acutalibacter</taxon>
    </lineage>
</organism>
<keyword evidence="3" id="KW-1185">Reference proteome</keyword>
<dbReference type="EMBL" id="CP065321">
    <property type="protein sequence ID" value="QQR31557.1"/>
    <property type="molecule type" value="Genomic_DNA"/>
</dbReference>
<gene>
    <name evidence="1" type="ORF">ADH66_17400</name>
    <name evidence="2" type="ORF">I5Q82_07800</name>
</gene>
<dbReference type="EMBL" id="CP021422">
    <property type="protein sequence ID" value="ASB42277.1"/>
    <property type="molecule type" value="Genomic_DNA"/>
</dbReference>